<dbReference type="SUPFAM" id="SSF88697">
    <property type="entry name" value="PUA domain-like"/>
    <property type="match status" value="1"/>
</dbReference>
<reference evidence="1 2" key="1">
    <citation type="submission" date="2023-04" db="EMBL/GenBank/DDBJ databases">
        <title>A novel species of the genus Streptomyces: Streptomyces pakalii sp. nov. isolated from a Mexican soil jungle.</title>
        <authorList>
            <person name="Chavez-Hernandez M.A."/>
            <person name="Ortiz-Alvarez J."/>
            <person name="Villa-Tanaca L."/>
            <person name="Hernandez-Rodriguez C."/>
        </authorList>
    </citation>
    <scope>NUCLEOTIDE SEQUENCE [LARGE SCALE GENOMIC DNA]</scope>
    <source>
        <strain evidence="1 2">ENCB-J15</strain>
    </source>
</reference>
<evidence type="ECO:0000313" key="2">
    <source>
        <dbReference type="Proteomes" id="UP001237194"/>
    </source>
</evidence>
<dbReference type="InterPro" id="IPR015947">
    <property type="entry name" value="PUA-like_sf"/>
</dbReference>
<dbReference type="EMBL" id="JARWAF010000020">
    <property type="protein sequence ID" value="MDJ1645179.1"/>
    <property type="molecule type" value="Genomic_DNA"/>
</dbReference>
<keyword evidence="2" id="KW-1185">Reference proteome</keyword>
<evidence type="ECO:0008006" key="3">
    <source>
        <dbReference type="Google" id="ProtNLM"/>
    </source>
</evidence>
<proteinExistence type="predicted"/>
<organism evidence="1 2">
    <name type="scientific">Streptomyces pakalii</name>
    <dbReference type="NCBI Taxonomy" id="3036494"/>
    <lineage>
        <taxon>Bacteria</taxon>
        <taxon>Bacillati</taxon>
        <taxon>Actinomycetota</taxon>
        <taxon>Actinomycetes</taxon>
        <taxon>Kitasatosporales</taxon>
        <taxon>Streptomycetaceae</taxon>
        <taxon>Streptomyces</taxon>
    </lineage>
</organism>
<sequence length="146" mass="15880">MSAAPLPEGDWIRGISIKQPWTAAILTGAKTIENRPRSWRPGWVLLHAGQQTDRPALRHPLVARTIGDRQLVTGAVVGIARITGCHQDPDGAPLCSPWAHPGAWHLELADVQELPLPVPVRGQLGPWKPTGDLLGQVFQQLPGFRP</sequence>
<dbReference type="Gene3D" id="2.30.130.30">
    <property type="entry name" value="Hypothetical protein"/>
    <property type="match status" value="1"/>
</dbReference>
<protein>
    <recommendedName>
        <fullName evidence="3">ASCH domain-containing protein</fullName>
    </recommendedName>
</protein>
<accession>A0ABT7DH64</accession>
<comment type="caution">
    <text evidence="1">The sequence shown here is derived from an EMBL/GenBank/DDBJ whole genome shotgun (WGS) entry which is preliminary data.</text>
</comment>
<dbReference type="RefSeq" id="WP_283900979.1">
    <property type="nucleotide sequence ID" value="NZ_JARWAF010000020.1"/>
</dbReference>
<dbReference type="Proteomes" id="UP001237194">
    <property type="component" value="Unassembled WGS sequence"/>
</dbReference>
<gene>
    <name evidence="1" type="ORF">P5W92_32930</name>
</gene>
<name>A0ABT7DH64_9ACTN</name>
<evidence type="ECO:0000313" key="1">
    <source>
        <dbReference type="EMBL" id="MDJ1645179.1"/>
    </source>
</evidence>